<dbReference type="RefSeq" id="WP_075132950.1">
    <property type="nucleotide sequence ID" value="NZ_MSIF01000004.1"/>
</dbReference>
<dbReference type="PROSITE" id="PS00455">
    <property type="entry name" value="AMP_BINDING"/>
    <property type="match status" value="2"/>
</dbReference>
<dbReference type="GO" id="GO:0003824">
    <property type="term" value="F:catalytic activity"/>
    <property type="evidence" value="ECO:0007669"/>
    <property type="project" value="InterPro"/>
</dbReference>
<dbReference type="NCBIfam" id="TIGR01733">
    <property type="entry name" value="AA-adenyl-dom"/>
    <property type="match status" value="2"/>
</dbReference>
<accession>A0A7Z1AYI7</accession>
<comment type="cofactor">
    <cofactor evidence="1">
        <name>pantetheine 4'-phosphate</name>
        <dbReference type="ChEBI" id="CHEBI:47942"/>
    </cofactor>
</comment>
<comment type="caution">
    <text evidence="5">The sequence shown here is derived from an EMBL/GenBank/DDBJ whole genome shotgun (WGS) entry which is preliminary data.</text>
</comment>
<dbReference type="FunFam" id="2.30.38.10:FF:000001">
    <property type="entry name" value="Non-ribosomal peptide synthetase PvdI"/>
    <property type="match status" value="1"/>
</dbReference>
<dbReference type="FunFam" id="3.40.50.980:FF:000001">
    <property type="entry name" value="Non-ribosomal peptide synthetase"/>
    <property type="match status" value="1"/>
</dbReference>
<dbReference type="Pfam" id="PF00975">
    <property type="entry name" value="Thioesterase"/>
    <property type="match status" value="1"/>
</dbReference>
<dbReference type="Gene3D" id="3.30.559.30">
    <property type="entry name" value="Nonribosomal peptide synthetase, condensation domain"/>
    <property type="match status" value="2"/>
</dbReference>
<dbReference type="GO" id="GO:0043041">
    <property type="term" value="P:amino acid activation for nonribosomal peptide biosynthetic process"/>
    <property type="evidence" value="ECO:0007669"/>
    <property type="project" value="TreeGrafter"/>
</dbReference>
<dbReference type="GO" id="GO:0072330">
    <property type="term" value="P:monocarboxylic acid biosynthetic process"/>
    <property type="evidence" value="ECO:0007669"/>
    <property type="project" value="UniProtKB-ARBA"/>
</dbReference>
<dbReference type="InterPro" id="IPR020806">
    <property type="entry name" value="PKS_PP-bd"/>
</dbReference>
<dbReference type="InterPro" id="IPR025110">
    <property type="entry name" value="AMP-bd_C"/>
</dbReference>
<dbReference type="Gene3D" id="2.30.38.10">
    <property type="entry name" value="Luciferase, Domain 3"/>
    <property type="match status" value="2"/>
</dbReference>
<dbReference type="InterPro" id="IPR045851">
    <property type="entry name" value="AMP-bd_C_sf"/>
</dbReference>
<dbReference type="Pfam" id="PF00668">
    <property type="entry name" value="Condensation"/>
    <property type="match status" value="1"/>
</dbReference>
<dbReference type="CDD" id="cd05930">
    <property type="entry name" value="A_NRPS"/>
    <property type="match status" value="2"/>
</dbReference>
<dbReference type="InterPro" id="IPR006162">
    <property type="entry name" value="Ppantetheine_attach_site"/>
</dbReference>
<feature type="domain" description="Carrier" evidence="4">
    <location>
        <begin position="851"/>
        <end position="924"/>
    </location>
</feature>
<dbReference type="PANTHER" id="PTHR45527">
    <property type="entry name" value="NONRIBOSOMAL PEPTIDE SYNTHETASE"/>
    <property type="match status" value="1"/>
</dbReference>
<dbReference type="FunFam" id="3.30.300.30:FF:000010">
    <property type="entry name" value="Enterobactin synthetase component F"/>
    <property type="match status" value="1"/>
</dbReference>
<dbReference type="Gene3D" id="3.40.50.1820">
    <property type="entry name" value="alpha/beta hydrolase"/>
    <property type="match status" value="1"/>
</dbReference>
<dbReference type="SMART" id="SM00823">
    <property type="entry name" value="PKS_PP"/>
    <property type="match status" value="2"/>
</dbReference>
<keyword evidence="2" id="KW-0596">Phosphopantetheine</keyword>
<dbReference type="PROSITE" id="PS00012">
    <property type="entry name" value="PHOSPHOPANTETHEINE"/>
    <property type="match status" value="2"/>
</dbReference>
<dbReference type="InterPro" id="IPR023213">
    <property type="entry name" value="CAT-like_dom_sf"/>
</dbReference>
<evidence type="ECO:0000256" key="1">
    <source>
        <dbReference type="ARBA" id="ARBA00001957"/>
    </source>
</evidence>
<proteinExistence type="predicted"/>
<evidence type="ECO:0000313" key="6">
    <source>
        <dbReference type="Proteomes" id="UP000185696"/>
    </source>
</evidence>
<sequence length="2177" mass="233659">MTTTGVEGYRLSPVQQRLWTLGGPDVRLTLRVDDVPDSAVLAALRRIADRHEILRTTFPVPAAMDMAVQVIGDEPAYRVERTRSGWEITLSPLAADAASLGVLARELGDELAGIAPVQPPQYADLAEWLHETLESGDDDAALGRAHWAAVAARCDRAGFAGPLVEPVRARAVLGAAVSARLGADAETVLLGCWQEVLRASTGRPDLVVGVAQDGRRHAELVRAIGPLTRHVPVRCVPQPDLSVALEVATRWQEHFDWDEFASAVGPDTTCFPALFDFADVSGAGAVTVTGVAADEDGAVRLSCLRRADDIVLTVHHEPAYAELWLERLQTVLAGRLAGLGDLEVVGEREHRTLLSFSGVAGDERTDTFHGLFAAQARRTPDRTALVAGQDRLTYAELDARSDRIAGCLRAQPDEAVGLCLAPSADLVAGLLGVLKAGGAYLPLDPALPAERIAFMLADAGVTQVLTDTALAPKFPDHDVVTVDDLPDRANPTAAATPANLAYVIYTSGSTGRPKGVQVEHRAVAHLETAMRQAIHRHHITGPADVAVNCALFFDASVQQLAFLLTGHTLHVLPDRTRQDDLLLVDYVRDHRIDVLNCTPSQLRPLLDGGLLDAAPALLLVAGEEMTPDQWTRLGDTTATAAYNIYGPTECTVNATAVRAGEGKPSIGGPLPGYQVFVMDERLRPAPVGAPGELYLGGPALARGYLRRAALTSTRFVPHPFGSGERLYVTGDRARWNPDGTLEFLGRADHQVKIRGHRVETGEVEAVLREHPEVRDAAVVVREDEQADRRLLAYVVGPPEGLREFLAERLPSYLVPSGFVAMTEFPRTSNGKLDRAALPAPGVRPPGTEYVPPASATERVLAEVWREVLGVEVGVEDNFFSAGGDSIRSIRVRVEAQRRGVRVSVQQMFDHQTVRALAAAVGPVADEDAPTAPFDLVSPRDREWLPDDVVDAYPPTMMQLGVLFHSELNPELPMFHNLHGAHLRAPLDVPALRTALAGLAERHPMLRTSFDLTTYSEPLQLVHRLAKVPLRVEDLRGLTEGQQRERLAEFTAAELRDRFDRTQAPLLRMAVHRRSDDTFQFTLTLHESVVDGWSVAALLTELFERYRAVLAGDATPADPLAATFRDYVAAERRGLADADSAEFWQAELSGMPTARLPAGDGGHRMIRVPVDTETSAGLWRVARAASVPLKSVLLAVHLHVVGELLGTPDVVTGLVANGRLETADGDRVLGQFLNTQPLRLDTRRASWPDLALAAFDAERRLLPHRRYPVARVEQDLGGRLFDTLFNFTRFHVYRGLRDVDVLDRQFTERMDVALAADFSVGGLDDSADPAIGLTMNCNGVDATRAEAIAARYASMLAAAAAGSELPEPAAVARAVGADGEIDGLLTDRFAARVLRTPDEVALVCGDVSLSYRELNTRANRVAHAVAAQGIGPEDVVALTLPRSADAVVALFGVLKSGAAALPIDPDQPAPRIAALLDDAQPALTLSALDRQASSRDDDPDVRPDPANAAYLLYTSGSTGRPKAVVVRHRGLANLFDDHAAVLFPGPERMRVALTASLAFDTAWEGLLAMVSGHELHLIGDDVRRDAGALVAHVREHRIDLLDVTPSYARLLLEAGLLDGPRPPRVLMLGGEDVPAPLWRAVASAPHTTGHNYYGPTEFTVDSHGREVAGDDPSIGAPIRNTAAAVLDSRLRPVPVGVAGELYLAGAGCARGYHRRSGLTAARFVPDPHADGGRMYRTGDLVRYRADGALEYLGRTDDQVQLRGFRVETGEVRARLAEQRCVREAAVVVRDGKLVGYVVGDVEPGELRDHVAAVLPGYMVPSAFVVLDELPLTGNGKLDVRALPAPAPAAGRDPRSRREERLCALFARVLGVDRVAVDSGFFESGGDSLLAIRLVGLVRAELGVDLPLRTLFDADSPAAMAAVLDRSASPDDGGVLVALKTTGALPSLFCVHPGVGLGWVYAGLRDHVGDRPLYGLQARGVDGPAELPADLWDMAADYVAEIRAVQPEGPYHLLGWSFGGLVAHAMADLLRQAGQKVSLLALLDAYPVTSGGQSPLAELFDDLGVSQEHTPSDRVSAARLLAERGPLSGMAESRVAAIVDVAVNNFALAAHRPGVHDGDILFFTAAHSSSPEAHQAWLPHVTGVLDNHSVDCAHADLARPESLVSIGSVLAAHLRKEPR</sequence>
<dbReference type="GO" id="GO:0008610">
    <property type="term" value="P:lipid biosynthetic process"/>
    <property type="evidence" value="ECO:0007669"/>
    <property type="project" value="UniProtKB-ARBA"/>
</dbReference>
<dbReference type="Pfam" id="PF00501">
    <property type="entry name" value="AMP-binding"/>
    <property type="match status" value="2"/>
</dbReference>
<dbReference type="Gene3D" id="1.10.1200.10">
    <property type="entry name" value="ACP-like"/>
    <property type="match status" value="1"/>
</dbReference>
<dbReference type="Gene3D" id="3.30.559.10">
    <property type="entry name" value="Chloramphenicol acetyltransferase-like domain"/>
    <property type="match status" value="2"/>
</dbReference>
<dbReference type="SUPFAM" id="SSF52777">
    <property type="entry name" value="CoA-dependent acyltransferases"/>
    <property type="match status" value="4"/>
</dbReference>
<dbReference type="FunFam" id="1.10.1200.10:FF:000016">
    <property type="entry name" value="Non-ribosomal peptide synthase"/>
    <property type="match status" value="1"/>
</dbReference>
<name>A0A7Z1AYI7_9PSEU</name>
<dbReference type="InterPro" id="IPR009081">
    <property type="entry name" value="PP-bd_ACP"/>
</dbReference>
<dbReference type="PROSITE" id="PS50075">
    <property type="entry name" value="CARRIER"/>
    <property type="match status" value="2"/>
</dbReference>
<dbReference type="GO" id="GO:0031177">
    <property type="term" value="F:phosphopantetheine binding"/>
    <property type="evidence" value="ECO:0007669"/>
    <property type="project" value="InterPro"/>
</dbReference>
<dbReference type="Pfam" id="PF13193">
    <property type="entry name" value="AMP-binding_C"/>
    <property type="match status" value="2"/>
</dbReference>
<dbReference type="InterPro" id="IPR010071">
    <property type="entry name" value="AA_adenyl_dom"/>
</dbReference>
<evidence type="ECO:0000256" key="3">
    <source>
        <dbReference type="ARBA" id="ARBA00022553"/>
    </source>
</evidence>
<dbReference type="SUPFAM" id="SSF56801">
    <property type="entry name" value="Acetyl-CoA synthetase-like"/>
    <property type="match status" value="2"/>
</dbReference>
<dbReference type="InterPro" id="IPR020845">
    <property type="entry name" value="AMP-binding_CS"/>
</dbReference>
<dbReference type="EMBL" id="MSIF01000004">
    <property type="protein sequence ID" value="OLF11716.1"/>
    <property type="molecule type" value="Genomic_DNA"/>
</dbReference>
<dbReference type="SUPFAM" id="SSF53474">
    <property type="entry name" value="alpha/beta-Hydrolases"/>
    <property type="match status" value="1"/>
</dbReference>
<dbReference type="InterPro" id="IPR001242">
    <property type="entry name" value="Condensation_dom"/>
</dbReference>
<dbReference type="InterPro" id="IPR036736">
    <property type="entry name" value="ACP-like_sf"/>
</dbReference>
<gene>
    <name evidence="5" type="ORF">BLA60_12400</name>
</gene>
<evidence type="ECO:0000256" key="2">
    <source>
        <dbReference type="ARBA" id="ARBA00022450"/>
    </source>
</evidence>
<dbReference type="PANTHER" id="PTHR45527:SF1">
    <property type="entry name" value="FATTY ACID SYNTHASE"/>
    <property type="match status" value="1"/>
</dbReference>
<evidence type="ECO:0000313" key="5">
    <source>
        <dbReference type="EMBL" id="OLF11716.1"/>
    </source>
</evidence>
<dbReference type="Proteomes" id="UP000185696">
    <property type="component" value="Unassembled WGS sequence"/>
</dbReference>
<dbReference type="InterPro" id="IPR000873">
    <property type="entry name" value="AMP-dep_synth/lig_dom"/>
</dbReference>
<dbReference type="Gene3D" id="3.40.50.980">
    <property type="match status" value="4"/>
</dbReference>
<keyword evidence="3" id="KW-0597">Phosphoprotein</keyword>
<dbReference type="Pfam" id="PF00550">
    <property type="entry name" value="PP-binding"/>
    <property type="match status" value="2"/>
</dbReference>
<dbReference type="OrthoDB" id="2378856at2"/>
<dbReference type="GO" id="GO:0044550">
    <property type="term" value="P:secondary metabolite biosynthetic process"/>
    <property type="evidence" value="ECO:0007669"/>
    <property type="project" value="TreeGrafter"/>
</dbReference>
<dbReference type="SUPFAM" id="SSF47336">
    <property type="entry name" value="ACP-like"/>
    <property type="match status" value="2"/>
</dbReference>
<dbReference type="InterPro" id="IPR001031">
    <property type="entry name" value="Thioesterase"/>
</dbReference>
<dbReference type="GO" id="GO:0005737">
    <property type="term" value="C:cytoplasm"/>
    <property type="evidence" value="ECO:0007669"/>
    <property type="project" value="TreeGrafter"/>
</dbReference>
<dbReference type="InterPro" id="IPR029058">
    <property type="entry name" value="AB_hydrolase_fold"/>
</dbReference>
<keyword evidence="6" id="KW-1185">Reference proteome</keyword>
<dbReference type="Gene3D" id="3.30.300.30">
    <property type="match status" value="2"/>
</dbReference>
<evidence type="ECO:0000259" key="4">
    <source>
        <dbReference type="PROSITE" id="PS50075"/>
    </source>
</evidence>
<organism evidence="5 6">
    <name type="scientific">Actinophytocola xinjiangensis</name>
    <dbReference type="NCBI Taxonomy" id="485602"/>
    <lineage>
        <taxon>Bacteria</taxon>
        <taxon>Bacillati</taxon>
        <taxon>Actinomycetota</taxon>
        <taxon>Actinomycetes</taxon>
        <taxon>Pseudonocardiales</taxon>
        <taxon>Pseudonocardiaceae</taxon>
    </lineage>
</organism>
<reference evidence="5 6" key="1">
    <citation type="submission" date="2016-12" db="EMBL/GenBank/DDBJ databases">
        <title>The draft genome sequence of Actinophytocola xinjiangensis.</title>
        <authorList>
            <person name="Wang W."/>
            <person name="Yuan L."/>
        </authorList>
    </citation>
    <scope>NUCLEOTIDE SEQUENCE [LARGE SCALE GENOMIC DNA]</scope>
    <source>
        <strain evidence="5 6">CGMCC 4.4663</strain>
    </source>
</reference>
<feature type="domain" description="Carrier" evidence="4">
    <location>
        <begin position="1851"/>
        <end position="1926"/>
    </location>
</feature>
<protein>
    <recommendedName>
        <fullName evidence="4">Carrier domain-containing protein</fullName>
    </recommendedName>
</protein>